<keyword evidence="1" id="KW-0812">Transmembrane</keyword>
<accession>V7PSR4</accession>
<name>V7PSR4_PLAYE</name>
<protein>
    <submittedName>
        <fullName evidence="2">Uncharacterized protein</fullName>
    </submittedName>
</protein>
<dbReference type="AlphaFoldDB" id="V7PSR4"/>
<sequence>MCLPDELDGQATIELNTIQNYNNYCPNGDCNAEIDQITIGFLWLLEQYFTKYPKIGNNEYNTQPFFIYIILWLSNKLNQNKNHNTTKINDFYDKYVKNSNKYSKFKEGAYKILGLEEFINKQNDLLNINIKDLSAFYDASKLICSMYANKATNTDGNKLLKDAASFIIKYTELKNGSNTEGTPNNKILSALSADYDNIKDKCKNGQSIPEITAEISALMSIFEDTSSSSSIGKRLFAVLSIFGAIAFFLGISYKRKNKKYKEENESLIYDSKSSGYFRNSNNDLYILRNCLLGSNFCIIFI</sequence>
<gene>
    <name evidence="2" type="ORF">YYC_02094</name>
</gene>
<keyword evidence="1" id="KW-1133">Transmembrane helix</keyword>
<keyword evidence="1" id="KW-0472">Membrane</keyword>
<organism evidence="2 3">
    <name type="scientific">Plasmodium yoelii 17X</name>
    <dbReference type="NCBI Taxonomy" id="1323249"/>
    <lineage>
        <taxon>Eukaryota</taxon>
        <taxon>Sar</taxon>
        <taxon>Alveolata</taxon>
        <taxon>Apicomplexa</taxon>
        <taxon>Aconoidasida</taxon>
        <taxon>Haemosporida</taxon>
        <taxon>Plasmodiidae</taxon>
        <taxon>Plasmodium</taxon>
        <taxon>Plasmodium (Vinckeia)</taxon>
    </lineage>
</organism>
<proteinExistence type="predicted"/>
<dbReference type="NCBIfam" id="TIGR01590">
    <property type="entry name" value="yir-bir-cir_Pla"/>
    <property type="match status" value="1"/>
</dbReference>
<dbReference type="InterPro" id="IPR006477">
    <property type="entry name" value="Yir_bir_cir"/>
</dbReference>
<feature type="transmembrane region" description="Helical" evidence="1">
    <location>
        <begin position="235"/>
        <end position="253"/>
    </location>
</feature>
<keyword evidence="3" id="KW-1185">Reference proteome</keyword>
<dbReference type="Proteomes" id="UP000018538">
    <property type="component" value="Unassembled WGS sequence"/>
</dbReference>
<dbReference type="EMBL" id="KI635738">
    <property type="protein sequence ID" value="ETB61168.1"/>
    <property type="molecule type" value="Genomic_DNA"/>
</dbReference>
<dbReference type="Pfam" id="PF06022">
    <property type="entry name" value="Cir_Bir_Yir"/>
    <property type="match status" value="1"/>
</dbReference>
<evidence type="ECO:0000313" key="2">
    <source>
        <dbReference type="EMBL" id="ETB61168.1"/>
    </source>
</evidence>
<reference evidence="2 3" key="1">
    <citation type="submission" date="2013-11" db="EMBL/GenBank/DDBJ databases">
        <title>The Genome Sequence of Plasmodium yoelii 17X.</title>
        <authorList>
            <consortium name="The Broad Institute Genomics Platform"/>
            <consortium name="The Broad Institute Genome Sequencing Center for Infectious Disease"/>
            <person name="Neafsey D."/>
            <person name="Adams J."/>
            <person name="Walker B."/>
            <person name="Young S.K."/>
            <person name="Zeng Q."/>
            <person name="Gargeya S."/>
            <person name="Fitzgerald M."/>
            <person name="Haas B."/>
            <person name="Abouelleil A."/>
            <person name="Alvarado L."/>
            <person name="Chapman S.B."/>
            <person name="Gainer-Dewar J."/>
            <person name="Goldberg J."/>
            <person name="Griggs A."/>
            <person name="Gujja S."/>
            <person name="Hansen M."/>
            <person name="Howarth C."/>
            <person name="Imamovic A."/>
            <person name="Ireland A."/>
            <person name="Larimer J."/>
            <person name="McCowan C."/>
            <person name="Murphy C."/>
            <person name="Pearson M."/>
            <person name="Poon T.W."/>
            <person name="Priest M."/>
            <person name="Roberts A."/>
            <person name="Saif S."/>
            <person name="Shea T."/>
            <person name="Sykes S."/>
            <person name="Wortman J."/>
            <person name="Nusbaum C."/>
            <person name="Birren B."/>
        </authorList>
    </citation>
    <scope>NUCLEOTIDE SEQUENCE [LARGE SCALE GENOMIC DNA]</scope>
    <source>
        <strain evidence="2 3">17X</strain>
    </source>
</reference>
<evidence type="ECO:0000256" key="1">
    <source>
        <dbReference type="SAM" id="Phobius"/>
    </source>
</evidence>
<evidence type="ECO:0000313" key="3">
    <source>
        <dbReference type="Proteomes" id="UP000018538"/>
    </source>
</evidence>